<dbReference type="EMBL" id="KN818414">
    <property type="protein sequence ID" value="KIL56571.1"/>
    <property type="molecule type" value="Genomic_DNA"/>
</dbReference>
<dbReference type="OrthoDB" id="3027561at2759"/>
<protein>
    <submittedName>
        <fullName evidence="1">Uncharacterized protein</fullName>
    </submittedName>
</protein>
<proteinExistence type="predicted"/>
<keyword evidence="2" id="KW-1185">Reference proteome</keyword>
<sequence>MGPNPNEYDTYGVITEAFIYHKQPHDRYTIFPQYYLQWKPNEPKDRRASIPDFALGRYIDGWPWVRLQGGAEVKRANPEMKGLPPPATVGLSRDVQNVVYNTRFQARDQAVCAIKEGRLPNQRVKWLIFVGPYFAEIEIGPFSDAELQTRTHKPNSSGDYVELLITKVEKQAPSIYVPLYLLGTDEGVAKLENYINETSRFSHR</sequence>
<dbReference type="InParanoid" id="A0A0C2WIU6"/>
<evidence type="ECO:0000313" key="1">
    <source>
        <dbReference type="EMBL" id="KIL56571.1"/>
    </source>
</evidence>
<dbReference type="Proteomes" id="UP000054549">
    <property type="component" value="Unassembled WGS sequence"/>
</dbReference>
<name>A0A0C2WIU6_AMAMK</name>
<dbReference type="HOGENOM" id="CLU_084532_0_0_1"/>
<reference evidence="1 2" key="1">
    <citation type="submission" date="2014-04" db="EMBL/GenBank/DDBJ databases">
        <title>Evolutionary Origins and Diversification of the Mycorrhizal Mutualists.</title>
        <authorList>
            <consortium name="DOE Joint Genome Institute"/>
            <consortium name="Mycorrhizal Genomics Consortium"/>
            <person name="Kohler A."/>
            <person name="Kuo A."/>
            <person name="Nagy L.G."/>
            <person name="Floudas D."/>
            <person name="Copeland A."/>
            <person name="Barry K.W."/>
            <person name="Cichocki N."/>
            <person name="Veneault-Fourrey C."/>
            <person name="LaButti K."/>
            <person name="Lindquist E.A."/>
            <person name="Lipzen A."/>
            <person name="Lundell T."/>
            <person name="Morin E."/>
            <person name="Murat C."/>
            <person name="Riley R."/>
            <person name="Ohm R."/>
            <person name="Sun H."/>
            <person name="Tunlid A."/>
            <person name="Henrissat B."/>
            <person name="Grigoriev I.V."/>
            <person name="Hibbett D.S."/>
            <person name="Martin F."/>
        </authorList>
    </citation>
    <scope>NUCLEOTIDE SEQUENCE [LARGE SCALE GENOMIC DNA]</scope>
    <source>
        <strain evidence="1 2">Koide BX008</strain>
    </source>
</reference>
<accession>A0A0C2WIU6</accession>
<evidence type="ECO:0000313" key="2">
    <source>
        <dbReference type="Proteomes" id="UP000054549"/>
    </source>
</evidence>
<dbReference type="AlphaFoldDB" id="A0A0C2WIU6"/>
<gene>
    <name evidence="1" type="ORF">M378DRAFT_89136</name>
</gene>
<organism evidence="1 2">
    <name type="scientific">Amanita muscaria (strain Koide BX008)</name>
    <dbReference type="NCBI Taxonomy" id="946122"/>
    <lineage>
        <taxon>Eukaryota</taxon>
        <taxon>Fungi</taxon>
        <taxon>Dikarya</taxon>
        <taxon>Basidiomycota</taxon>
        <taxon>Agaricomycotina</taxon>
        <taxon>Agaricomycetes</taxon>
        <taxon>Agaricomycetidae</taxon>
        <taxon>Agaricales</taxon>
        <taxon>Pluteineae</taxon>
        <taxon>Amanitaceae</taxon>
        <taxon>Amanita</taxon>
    </lineage>
</organism>